<dbReference type="GO" id="GO:0008233">
    <property type="term" value="F:peptidase activity"/>
    <property type="evidence" value="ECO:0007669"/>
    <property type="project" value="UniProtKB-KW"/>
</dbReference>
<sequence length="49" mass="5574">ARGLRSIVETIMIDIMFDMPSQEQNNYEVTLEYTKQQLNKANLAGLQSA</sequence>
<organism evidence="1">
    <name type="scientific">termite gut metagenome</name>
    <dbReference type="NCBI Taxonomy" id="433724"/>
    <lineage>
        <taxon>unclassified sequences</taxon>
        <taxon>metagenomes</taxon>
        <taxon>organismal metagenomes</taxon>
    </lineage>
</organism>
<reference evidence="1" key="1">
    <citation type="submission" date="2019-03" db="EMBL/GenBank/DDBJ databases">
        <title>Single cell metagenomics reveals metabolic interactions within the superorganism composed of flagellate Streblomastix strix and complex community of Bacteroidetes bacteria on its surface.</title>
        <authorList>
            <person name="Treitli S.C."/>
            <person name="Kolisko M."/>
            <person name="Husnik F."/>
            <person name="Keeling P."/>
            <person name="Hampl V."/>
        </authorList>
    </citation>
    <scope>NUCLEOTIDE SEQUENCE</scope>
    <source>
        <strain evidence="1">STM</strain>
    </source>
</reference>
<dbReference type="GO" id="GO:0006508">
    <property type="term" value="P:proteolysis"/>
    <property type="evidence" value="ECO:0007669"/>
    <property type="project" value="UniProtKB-KW"/>
</dbReference>
<comment type="caution">
    <text evidence="1">The sequence shown here is derived from an EMBL/GenBank/DDBJ whole genome shotgun (WGS) entry which is preliminary data.</text>
</comment>
<name>A0A5J4QS99_9ZZZZ</name>
<keyword evidence="1" id="KW-0067">ATP-binding</keyword>
<evidence type="ECO:0000313" key="1">
    <source>
        <dbReference type="EMBL" id="KAA6324432.1"/>
    </source>
</evidence>
<gene>
    <name evidence="1" type="ORF">EZS27_026236</name>
</gene>
<dbReference type="Gene3D" id="1.10.8.60">
    <property type="match status" value="1"/>
</dbReference>
<proteinExistence type="predicted"/>
<accession>A0A5J4QS99</accession>
<dbReference type="EMBL" id="SNRY01002573">
    <property type="protein sequence ID" value="KAA6324432.1"/>
    <property type="molecule type" value="Genomic_DNA"/>
</dbReference>
<keyword evidence="1" id="KW-0378">Hydrolase</keyword>
<keyword evidence="1" id="KW-0645">Protease</keyword>
<keyword evidence="1" id="KW-0547">Nucleotide-binding</keyword>
<feature type="non-terminal residue" evidence="1">
    <location>
        <position position="1"/>
    </location>
</feature>
<dbReference type="GO" id="GO:0005524">
    <property type="term" value="F:ATP binding"/>
    <property type="evidence" value="ECO:0007669"/>
    <property type="project" value="UniProtKB-KW"/>
</dbReference>
<dbReference type="AlphaFoldDB" id="A0A5J4QS99"/>
<protein>
    <submittedName>
        <fullName evidence="1">ATP-dependent Clp protease ATP-binding subunit ClpX</fullName>
    </submittedName>
</protein>